<dbReference type="InterPro" id="IPR019533">
    <property type="entry name" value="Peptidase_S26"/>
</dbReference>
<dbReference type="Gene3D" id="2.10.109.10">
    <property type="entry name" value="Umud Fragment, subunit A"/>
    <property type="match status" value="1"/>
</dbReference>
<name>A0A840AV61_9HYPH</name>
<dbReference type="PROSITE" id="PS00760">
    <property type="entry name" value="SPASE_I_2"/>
    <property type="match status" value="1"/>
</dbReference>
<dbReference type="GO" id="GO:0006465">
    <property type="term" value="P:signal peptide processing"/>
    <property type="evidence" value="ECO:0007669"/>
    <property type="project" value="InterPro"/>
</dbReference>
<organism evidence="10 11">
    <name type="scientific">Kaistia hirudinis</name>
    <dbReference type="NCBI Taxonomy" id="1293440"/>
    <lineage>
        <taxon>Bacteria</taxon>
        <taxon>Pseudomonadati</taxon>
        <taxon>Pseudomonadota</taxon>
        <taxon>Alphaproteobacteria</taxon>
        <taxon>Hyphomicrobiales</taxon>
        <taxon>Kaistiaceae</taxon>
        <taxon>Kaistia</taxon>
    </lineage>
</organism>
<evidence type="ECO:0000259" key="9">
    <source>
        <dbReference type="Pfam" id="PF10502"/>
    </source>
</evidence>
<dbReference type="EC" id="3.4.21.89" evidence="3 7"/>
<evidence type="ECO:0000313" key="10">
    <source>
        <dbReference type="EMBL" id="MBB3933113.1"/>
    </source>
</evidence>
<keyword evidence="11" id="KW-1185">Reference proteome</keyword>
<dbReference type="InterPro" id="IPR000223">
    <property type="entry name" value="Pept_S26A_signal_pept_1"/>
</dbReference>
<evidence type="ECO:0000256" key="2">
    <source>
        <dbReference type="ARBA" id="ARBA00009370"/>
    </source>
</evidence>
<comment type="catalytic activity">
    <reaction evidence="1 7">
        <text>Cleavage of hydrophobic, N-terminal signal or leader sequences from secreted and periplasmic proteins.</text>
        <dbReference type="EC" id="3.4.21.89"/>
    </reaction>
</comment>
<dbReference type="RefSeq" id="WP_183400757.1">
    <property type="nucleotide sequence ID" value="NZ_JACIDS010000005.1"/>
</dbReference>
<gene>
    <name evidence="10" type="ORF">GGR25_004177</name>
</gene>
<feature type="domain" description="Peptidase S26" evidence="9">
    <location>
        <begin position="26"/>
        <end position="231"/>
    </location>
</feature>
<dbReference type="CDD" id="cd06530">
    <property type="entry name" value="S26_SPase_I"/>
    <property type="match status" value="1"/>
</dbReference>
<dbReference type="PRINTS" id="PR00727">
    <property type="entry name" value="LEADERPTASE"/>
</dbReference>
<dbReference type="InterPro" id="IPR036286">
    <property type="entry name" value="LexA/Signal_pep-like_sf"/>
</dbReference>
<comment type="similarity">
    <text evidence="2 7">Belongs to the peptidase S26 family.</text>
</comment>
<protein>
    <recommendedName>
        <fullName evidence="4 7">Signal peptidase I</fullName>
        <ecNumber evidence="3 7">3.4.21.89</ecNumber>
    </recommendedName>
</protein>
<feature type="region of interest" description="Disordered" evidence="8">
    <location>
        <begin position="1"/>
        <end position="20"/>
    </location>
</feature>
<feature type="compositionally biased region" description="Basic and acidic residues" evidence="8">
    <location>
        <begin position="1"/>
        <end position="19"/>
    </location>
</feature>
<evidence type="ECO:0000256" key="3">
    <source>
        <dbReference type="ARBA" id="ARBA00013208"/>
    </source>
</evidence>
<dbReference type="EMBL" id="JACIDS010000005">
    <property type="protein sequence ID" value="MBB3933113.1"/>
    <property type="molecule type" value="Genomic_DNA"/>
</dbReference>
<dbReference type="PANTHER" id="PTHR43390">
    <property type="entry name" value="SIGNAL PEPTIDASE I"/>
    <property type="match status" value="1"/>
</dbReference>
<feature type="active site" evidence="6">
    <location>
        <position position="53"/>
    </location>
</feature>
<evidence type="ECO:0000256" key="1">
    <source>
        <dbReference type="ARBA" id="ARBA00000677"/>
    </source>
</evidence>
<comment type="caution">
    <text evidence="10">The sequence shown here is derived from an EMBL/GenBank/DDBJ whole genome shotgun (WGS) entry which is preliminary data.</text>
</comment>
<sequence length="260" mass="29357">MTDTDKTPAAKAAPEKASKDGVGGTIRVFAEALIIALIVRTFLFQPFEIPSGSLIPTLEIGDYLFVSKYSYGYSRYSFPFAIAPISGRIFGSLPDQGDIAVFRGPVDQSKDYIKRVIGLPGDTVQMKDGRLYINDKIVEREPIEPFETRNGFGEMVAVPQYIETLPNGVKHRIIEIQGDHGDLDNTPRFEVPPDHVFMMGDNRDNSADSRVPSEMGYVPVEDLEGKAQIIFLSVDDRSSLWKFWDWPWSIRWNRMFSLVR</sequence>
<keyword evidence="7" id="KW-0645">Protease</keyword>
<dbReference type="SUPFAM" id="SSF51306">
    <property type="entry name" value="LexA/Signal peptidase"/>
    <property type="match status" value="1"/>
</dbReference>
<evidence type="ECO:0000256" key="7">
    <source>
        <dbReference type="RuleBase" id="RU362042"/>
    </source>
</evidence>
<dbReference type="PANTHER" id="PTHR43390:SF1">
    <property type="entry name" value="CHLOROPLAST PROCESSING PEPTIDASE"/>
    <property type="match status" value="1"/>
</dbReference>
<keyword evidence="5 7" id="KW-0378">Hydrolase</keyword>
<dbReference type="NCBIfam" id="TIGR02227">
    <property type="entry name" value="sigpep_I_bact"/>
    <property type="match status" value="1"/>
</dbReference>
<proteinExistence type="inferred from homology"/>
<evidence type="ECO:0000256" key="5">
    <source>
        <dbReference type="ARBA" id="ARBA00022801"/>
    </source>
</evidence>
<evidence type="ECO:0000313" key="11">
    <source>
        <dbReference type="Proteomes" id="UP000553963"/>
    </source>
</evidence>
<dbReference type="AlphaFoldDB" id="A0A840AV61"/>
<comment type="subcellular location">
    <subcellularLocation>
        <location evidence="7">Membrane</location>
        <topology evidence="7">Single-pass type II membrane protein</topology>
    </subcellularLocation>
</comment>
<evidence type="ECO:0000256" key="6">
    <source>
        <dbReference type="PIRSR" id="PIRSR600223-1"/>
    </source>
</evidence>
<dbReference type="GO" id="GO:0016020">
    <property type="term" value="C:membrane"/>
    <property type="evidence" value="ECO:0007669"/>
    <property type="project" value="UniProtKB-SubCell"/>
</dbReference>
<dbReference type="Proteomes" id="UP000553963">
    <property type="component" value="Unassembled WGS sequence"/>
</dbReference>
<dbReference type="GO" id="GO:0004252">
    <property type="term" value="F:serine-type endopeptidase activity"/>
    <property type="evidence" value="ECO:0007669"/>
    <property type="project" value="InterPro"/>
</dbReference>
<reference evidence="10 11" key="1">
    <citation type="submission" date="2020-08" db="EMBL/GenBank/DDBJ databases">
        <title>Genomic Encyclopedia of Type Strains, Phase IV (KMG-IV): sequencing the most valuable type-strain genomes for metagenomic binning, comparative biology and taxonomic classification.</title>
        <authorList>
            <person name="Goeker M."/>
        </authorList>
    </citation>
    <scope>NUCLEOTIDE SEQUENCE [LARGE SCALE GENOMIC DNA]</scope>
    <source>
        <strain evidence="10 11">DSM 25966</strain>
    </source>
</reference>
<evidence type="ECO:0000256" key="8">
    <source>
        <dbReference type="SAM" id="MobiDB-lite"/>
    </source>
</evidence>
<dbReference type="InterPro" id="IPR019758">
    <property type="entry name" value="Pept_S26A_signal_pept_1_CS"/>
</dbReference>
<evidence type="ECO:0000256" key="4">
    <source>
        <dbReference type="ARBA" id="ARBA00019232"/>
    </source>
</evidence>
<dbReference type="InterPro" id="IPR019757">
    <property type="entry name" value="Pept_S26A_signal_pept_1_Lys-AS"/>
</dbReference>
<feature type="active site" evidence="6">
    <location>
        <position position="114"/>
    </location>
</feature>
<dbReference type="PROSITE" id="PS00761">
    <property type="entry name" value="SPASE_I_3"/>
    <property type="match status" value="1"/>
</dbReference>
<dbReference type="Pfam" id="PF10502">
    <property type="entry name" value="Peptidase_S26"/>
    <property type="match status" value="1"/>
</dbReference>
<accession>A0A840AV61</accession>
<dbReference type="GO" id="GO:0009003">
    <property type="term" value="F:signal peptidase activity"/>
    <property type="evidence" value="ECO:0007669"/>
    <property type="project" value="UniProtKB-EC"/>
</dbReference>